<dbReference type="Pfam" id="PF11195">
    <property type="entry name" value="Tad2-like"/>
    <property type="match status" value="1"/>
</dbReference>
<dbReference type="EMBL" id="JACFRB010000002">
    <property type="protein sequence ID" value="MBI0106169.1"/>
    <property type="molecule type" value="Genomic_DNA"/>
</dbReference>
<proteinExistence type="predicted"/>
<evidence type="ECO:0000313" key="3">
    <source>
        <dbReference type="Proteomes" id="UP000766153"/>
    </source>
</evidence>
<evidence type="ECO:0000259" key="1">
    <source>
        <dbReference type="Pfam" id="PF11195"/>
    </source>
</evidence>
<gene>
    <name evidence="2" type="ORF">H3T91_06655</name>
</gene>
<dbReference type="Proteomes" id="UP000766153">
    <property type="component" value="Unassembled WGS sequence"/>
</dbReference>
<protein>
    <recommendedName>
        <fullName evidence="1">Thoeris anti-defense 2-like domain-containing protein</fullName>
    </recommendedName>
</protein>
<sequence>MVGFDQALKHLKDNRDKAAAIRLPKWEPDVAIMLRKALDDYPTRAAGQPTHDYLTAASRYGYIPWIPTQIELLSDDWQLCDATGKPVD</sequence>
<evidence type="ECO:0000313" key="2">
    <source>
        <dbReference type="EMBL" id="MBI0106169.1"/>
    </source>
</evidence>
<dbReference type="InterPro" id="IPR021361">
    <property type="entry name" value="Tad2-like_dom"/>
</dbReference>
<reference evidence="2 3" key="1">
    <citation type="submission" date="2020-07" db="EMBL/GenBank/DDBJ databases">
        <title>Isolated bacteria genomes of Apis mellifera.</title>
        <authorList>
            <person name="Wu J."/>
            <person name="Zheng H."/>
        </authorList>
    </citation>
    <scope>NUCLEOTIDE SEQUENCE [LARGE SCALE GENOMIC DNA]</scope>
    <source>
        <strain evidence="2 3">B14448H7</strain>
    </source>
</reference>
<dbReference type="RefSeq" id="WP_198208387.1">
    <property type="nucleotide sequence ID" value="NZ_JACFRB010000002.1"/>
</dbReference>
<comment type="caution">
    <text evidence="2">The sequence shown here is derived from an EMBL/GenBank/DDBJ whole genome shotgun (WGS) entry which is preliminary data.</text>
</comment>
<name>A0ABS0QWF9_9BIFI</name>
<organism evidence="2 3">
    <name type="scientific">Bifidobacterium polysaccharolyticum</name>
    <dbReference type="NCBI Taxonomy" id="2750967"/>
    <lineage>
        <taxon>Bacteria</taxon>
        <taxon>Bacillati</taxon>
        <taxon>Actinomycetota</taxon>
        <taxon>Actinomycetes</taxon>
        <taxon>Bifidobacteriales</taxon>
        <taxon>Bifidobacteriaceae</taxon>
        <taxon>Bifidobacterium</taxon>
    </lineage>
</organism>
<keyword evidence="3" id="KW-1185">Reference proteome</keyword>
<feature type="domain" description="Thoeris anti-defense 2-like" evidence="1">
    <location>
        <begin position="4"/>
        <end position="79"/>
    </location>
</feature>
<accession>A0ABS0QWF9</accession>